<protein>
    <submittedName>
        <fullName evidence="2">Uncharacterized protein</fullName>
    </submittedName>
</protein>
<organism evidence="2 3">
    <name type="scientific">Aureobasidium melanogenum</name>
    <name type="common">Aureobasidium pullulans var. melanogenum</name>
    <dbReference type="NCBI Taxonomy" id="46634"/>
    <lineage>
        <taxon>Eukaryota</taxon>
        <taxon>Fungi</taxon>
        <taxon>Dikarya</taxon>
        <taxon>Ascomycota</taxon>
        <taxon>Pezizomycotina</taxon>
        <taxon>Dothideomycetes</taxon>
        <taxon>Dothideomycetidae</taxon>
        <taxon>Dothideales</taxon>
        <taxon>Saccotheciaceae</taxon>
        <taxon>Aureobasidium</taxon>
    </lineage>
</organism>
<dbReference type="OrthoDB" id="3923838at2759"/>
<evidence type="ECO:0000256" key="1">
    <source>
        <dbReference type="SAM" id="MobiDB-lite"/>
    </source>
</evidence>
<feature type="region of interest" description="Disordered" evidence="1">
    <location>
        <begin position="124"/>
        <end position="143"/>
    </location>
</feature>
<comment type="caution">
    <text evidence="2">The sequence shown here is derived from an EMBL/GenBank/DDBJ whole genome shotgun (WGS) entry which is preliminary data.</text>
</comment>
<evidence type="ECO:0000313" key="3">
    <source>
        <dbReference type="Proteomes" id="UP000779574"/>
    </source>
</evidence>
<reference evidence="2" key="2">
    <citation type="submission" date="2021-08" db="EMBL/GenBank/DDBJ databases">
        <authorList>
            <person name="Gostincar C."/>
            <person name="Sun X."/>
            <person name="Song Z."/>
            <person name="Gunde-Cimerman N."/>
        </authorList>
    </citation>
    <scope>NUCLEOTIDE SEQUENCE</scope>
    <source>
        <strain evidence="2">EXF-9911</strain>
    </source>
</reference>
<reference evidence="2" key="1">
    <citation type="journal article" date="2021" name="J Fungi (Basel)">
        <title>Virulence traits and population genomics of the black yeast Aureobasidium melanogenum.</title>
        <authorList>
            <person name="Cernosa A."/>
            <person name="Sun X."/>
            <person name="Gostincar C."/>
            <person name="Fang C."/>
            <person name="Gunde-Cimerman N."/>
            <person name="Song Z."/>
        </authorList>
    </citation>
    <scope>NUCLEOTIDE SEQUENCE</scope>
    <source>
        <strain evidence="2">EXF-9911</strain>
    </source>
</reference>
<dbReference type="EMBL" id="JAHFXF010000228">
    <property type="protein sequence ID" value="KAG9692468.1"/>
    <property type="molecule type" value="Genomic_DNA"/>
</dbReference>
<feature type="non-terminal residue" evidence="2">
    <location>
        <position position="143"/>
    </location>
</feature>
<proteinExistence type="predicted"/>
<gene>
    <name evidence="2" type="ORF">KCU76_g6676</name>
</gene>
<feature type="compositionally biased region" description="Acidic residues" evidence="1">
    <location>
        <begin position="125"/>
        <end position="136"/>
    </location>
</feature>
<dbReference type="Proteomes" id="UP000779574">
    <property type="component" value="Unassembled WGS sequence"/>
</dbReference>
<evidence type="ECO:0000313" key="2">
    <source>
        <dbReference type="EMBL" id="KAG9692468.1"/>
    </source>
</evidence>
<feature type="region of interest" description="Disordered" evidence="1">
    <location>
        <begin position="1"/>
        <end position="41"/>
    </location>
</feature>
<dbReference type="AlphaFoldDB" id="A0A9P8EJ84"/>
<name>A0A9P8EJ84_AURME</name>
<sequence length="143" mass="15749">MNNQNTLPLRPHRPVSSSTLVNNLAPPQPSRPTSPVQNPKKAKRKLCAQIFAKLSLVSLKMKAAIVTSNTYGECYAHIIDEEEKVRYSSMAQESIKAALKVLLALVEEDVLRLGGAKGIKGMELGESEGEEEEEEVDYKIKAD</sequence>
<accession>A0A9P8EJ84</accession>